<dbReference type="SMART" id="SM00389">
    <property type="entry name" value="HOX"/>
    <property type="match status" value="1"/>
</dbReference>
<dbReference type="PROSITE" id="PS50071">
    <property type="entry name" value="HOMEOBOX_2"/>
    <property type="match status" value="1"/>
</dbReference>
<dbReference type="OrthoDB" id="6159439at2759"/>
<evidence type="ECO:0000256" key="5">
    <source>
        <dbReference type="PROSITE-ProRule" id="PRU00108"/>
    </source>
</evidence>
<feature type="compositionally biased region" description="Acidic residues" evidence="7">
    <location>
        <begin position="273"/>
        <end position="283"/>
    </location>
</feature>
<dbReference type="InterPro" id="IPR017970">
    <property type="entry name" value="Homeobox_CS"/>
</dbReference>
<evidence type="ECO:0000256" key="6">
    <source>
        <dbReference type="RuleBase" id="RU000682"/>
    </source>
</evidence>
<evidence type="ECO:0000313" key="8">
    <source>
        <dbReference type="EMBL" id="CAH1772385.1"/>
    </source>
</evidence>
<evidence type="ECO:0000256" key="3">
    <source>
        <dbReference type="ARBA" id="ARBA00023155"/>
    </source>
</evidence>
<evidence type="ECO:0000313" key="9">
    <source>
        <dbReference type="Proteomes" id="UP000749559"/>
    </source>
</evidence>
<feature type="compositionally biased region" description="Polar residues" evidence="7">
    <location>
        <begin position="284"/>
        <end position="299"/>
    </location>
</feature>
<evidence type="ECO:0000256" key="4">
    <source>
        <dbReference type="ARBA" id="ARBA00023242"/>
    </source>
</evidence>
<dbReference type="PROSITE" id="PS00027">
    <property type="entry name" value="HOMEOBOX_1"/>
    <property type="match status" value="1"/>
</dbReference>
<evidence type="ECO:0000256" key="1">
    <source>
        <dbReference type="ARBA" id="ARBA00004123"/>
    </source>
</evidence>
<comment type="subcellular location">
    <subcellularLocation>
        <location evidence="1 5 6">Nucleus</location>
    </subcellularLocation>
</comment>
<accession>A0A8J1URX5</accession>
<keyword evidence="2 5" id="KW-0238">DNA-binding</keyword>
<feature type="non-terminal residue" evidence="8">
    <location>
        <position position="1"/>
    </location>
</feature>
<dbReference type="PANTHER" id="PTHR24329">
    <property type="entry name" value="HOMEOBOX PROTEIN ARISTALESS"/>
    <property type="match status" value="1"/>
</dbReference>
<name>A0A8J1URX5_OWEFU</name>
<feature type="DNA-binding region" description="Homeobox" evidence="5">
    <location>
        <begin position="71"/>
        <end position="130"/>
    </location>
</feature>
<dbReference type="CDD" id="cd00086">
    <property type="entry name" value="homeodomain"/>
    <property type="match status" value="1"/>
</dbReference>
<dbReference type="AlphaFoldDB" id="A0A8J1URX5"/>
<dbReference type="GO" id="GO:0000977">
    <property type="term" value="F:RNA polymerase II transcription regulatory region sequence-specific DNA binding"/>
    <property type="evidence" value="ECO:0007669"/>
    <property type="project" value="TreeGrafter"/>
</dbReference>
<comment type="caution">
    <text evidence="8">The sequence shown here is derived from an EMBL/GenBank/DDBJ whole genome shotgun (WGS) entry which is preliminary data.</text>
</comment>
<protein>
    <submittedName>
        <fullName evidence="8">Uncharacterized protein</fullName>
    </submittedName>
</protein>
<dbReference type="GO" id="GO:0005634">
    <property type="term" value="C:nucleus"/>
    <property type="evidence" value="ECO:0007669"/>
    <property type="project" value="UniProtKB-SubCell"/>
</dbReference>
<dbReference type="SUPFAM" id="SSF46689">
    <property type="entry name" value="Homeodomain-like"/>
    <property type="match status" value="1"/>
</dbReference>
<proteinExistence type="predicted"/>
<dbReference type="FunFam" id="1.10.10.60:FF:000291">
    <property type="entry name" value="ALX homeobox protein 1"/>
    <property type="match status" value="1"/>
</dbReference>
<dbReference type="Proteomes" id="UP000749559">
    <property type="component" value="Unassembled WGS sequence"/>
</dbReference>
<sequence length="299" mass="33104">VSCTDALSVDYRPLRTTGNNTNPYSCSLSLVWRGSKSKAMTSLPTVVSPLQASGIGRELLLDEYMLGRRRQRRNRTTFTPHQLASLEELFSRTHYPDIFVREELANEVNLTEARVQVWFQNRRAKWRKDVRLRYNRDTWRSRPLSLSPVSNPWASTAAPSIASSQGLGTTASAEMMYTETMRVAQSCFRESFSAAAAFHHRATHPCLPLCTCAIGLAARPGVACTSHCAAHSTPSVPTAADFPAKPGTKRPPLSMHPWVPLLGPRNNDKVNSYDDDDVTEDESPNLTSSAATRDTPSPK</sequence>
<dbReference type="Pfam" id="PF00046">
    <property type="entry name" value="Homeodomain"/>
    <property type="match status" value="1"/>
</dbReference>
<dbReference type="InterPro" id="IPR050649">
    <property type="entry name" value="Paired_Homeobox_TFs"/>
</dbReference>
<dbReference type="GO" id="GO:0000981">
    <property type="term" value="F:DNA-binding transcription factor activity, RNA polymerase II-specific"/>
    <property type="evidence" value="ECO:0007669"/>
    <property type="project" value="InterPro"/>
</dbReference>
<dbReference type="Gene3D" id="1.10.10.60">
    <property type="entry name" value="Homeodomain-like"/>
    <property type="match status" value="1"/>
</dbReference>
<dbReference type="InterPro" id="IPR001356">
    <property type="entry name" value="HD"/>
</dbReference>
<reference evidence="8" key="1">
    <citation type="submission" date="2022-03" db="EMBL/GenBank/DDBJ databases">
        <authorList>
            <person name="Martin C."/>
        </authorList>
    </citation>
    <scope>NUCLEOTIDE SEQUENCE</scope>
</reference>
<keyword evidence="9" id="KW-1185">Reference proteome</keyword>
<feature type="region of interest" description="Disordered" evidence="7">
    <location>
        <begin position="233"/>
        <end position="299"/>
    </location>
</feature>
<organism evidence="8 9">
    <name type="scientific">Owenia fusiformis</name>
    <name type="common">Polychaete worm</name>
    <dbReference type="NCBI Taxonomy" id="6347"/>
    <lineage>
        <taxon>Eukaryota</taxon>
        <taxon>Metazoa</taxon>
        <taxon>Spiralia</taxon>
        <taxon>Lophotrochozoa</taxon>
        <taxon>Annelida</taxon>
        <taxon>Polychaeta</taxon>
        <taxon>Sedentaria</taxon>
        <taxon>Canalipalpata</taxon>
        <taxon>Sabellida</taxon>
        <taxon>Oweniida</taxon>
        <taxon>Oweniidae</taxon>
        <taxon>Owenia</taxon>
    </lineage>
</organism>
<dbReference type="PANTHER" id="PTHR24329:SF569">
    <property type="entry name" value="IP01065P"/>
    <property type="match status" value="1"/>
</dbReference>
<dbReference type="EMBL" id="CAIIXF020000001">
    <property type="protein sequence ID" value="CAH1772385.1"/>
    <property type="molecule type" value="Genomic_DNA"/>
</dbReference>
<keyword evidence="4 5" id="KW-0539">Nucleus</keyword>
<keyword evidence="3 5" id="KW-0371">Homeobox</keyword>
<gene>
    <name evidence="8" type="ORF">OFUS_LOCUS156</name>
</gene>
<evidence type="ECO:0000256" key="2">
    <source>
        <dbReference type="ARBA" id="ARBA00023125"/>
    </source>
</evidence>
<dbReference type="InterPro" id="IPR009057">
    <property type="entry name" value="Homeodomain-like_sf"/>
</dbReference>
<evidence type="ECO:0000256" key="7">
    <source>
        <dbReference type="SAM" id="MobiDB-lite"/>
    </source>
</evidence>